<keyword evidence="1" id="KW-0479">Metal-binding</keyword>
<keyword evidence="2" id="KW-0862">Zinc</keyword>
<dbReference type="EMBL" id="JAHHUM010001180">
    <property type="protein sequence ID" value="KAK5613947.1"/>
    <property type="molecule type" value="Genomic_DNA"/>
</dbReference>
<accession>A0AAV9RY41</accession>
<feature type="region of interest" description="Disordered" evidence="3">
    <location>
        <begin position="1"/>
        <end position="85"/>
    </location>
</feature>
<keyword evidence="6" id="KW-1185">Reference proteome</keyword>
<dbReference type="InterPro" id="IPR051632">
    <property type="entry name" value="Rho_GEF"/>
</dbReference>
<evidence type="ECO:0000256" key="3">
    <source>
        <dbReference type="SAM" id="MobiDB-lite"/>
    </source>
</evidence>
<dbReference type="GO" id="GO:0035023">
    <property type="term" value="P:regulation of Rho protein signal transduction"/>
    <property type="evidence" value="ECO:0007669"/>
    <property type="project" value="TreeGrafter"/>
</dbReference>
<feature type="domain" description="Phorbol-ester/DAG-type" evidence="4">
    <location>
        <begin position="355"/>
        <end position="402"/>
    </location>
</feature>
<dbReference type="SUPFAM" id="SSF57889">
    <property type="entry name" value="Cysteine-rich domain"/>
    <property type="match status" value="1"/>
</dbReference>
<feature type="region of interest" description="Disordered" evidence="3">
    <location>
        <begin position="151"/>
        <end position="176"/>
    </location>
</feature>
<organism evidence="5 6">
    <name type="scientific">Crenichthys baileyi</name>
    <name type="common">White River springfish</name>
    <dbReference type="NCBI Taxonomy" id="28760"/>
    <lineage>
        <taxon>Eukaryota</taxon>
        <taxon>Metazoa</taxon>
        <taxon>Chordata</taxon>
        <taxon>Craniata</taxon>
        <taxon>Vertebrata</taxon>
        <taxon>Euteleostomi</taxon>
        <taxon>Actinopterygii</taxon>
        <taxon>Neopterygii</taxon>
        <taxon>Teleostei</taxon>
        <taxon>Neoteleostei</taxon>
        <taxon>Acanthomorphata</taxon>
        <taxon>Ovalentaria</taxon>
        <taxon>Atherinomorphae</taxon>
        <taxon>Cyprinodontiformes</taxon>
        <taxon>Goodeidae</taxon>
        <taxon>Crenichthys</taxon>
    </lineage>
</organism>
<dbReference type="PANTHER" id="PTHR13944">
    <property type="entry name" value="AGAP007712-PA"/>
    <property type="match status" value="1"/>
</dbReference>
<feature type="compositionally biased region" description="Polar residues" evidence="3">
    <location>
        <begin position="12"/>
        <end position="41"/>
    </location>
</feature>
<name>A0AAV9RY41_9TELE</name>
<evidence type="ECO:0000256" key="1">
    <source>
        <dbReference type="ARBA" id="ARBA00022723"/>
    </source>
</evidence>
<evidence type="ECO:0000313" key="5">
    <source>
        <dbReference type="EMBL" id="KAK5613947.1"/>
    </source>
</evidence>
<dbReference type="Gene3D" id="3.30.60.20">
    <property type="match status" value="1"/>
</dbReference>
<feature type="compositionally biased region" description="Basic and acidic residues" evidence="3">
    <location>
        <begin position="42"/>
        <end position="52"/>
    </location>
</feature>
<dbReference type="Proteomes" id="UP001311232">
    <property type="component" value="Unassembled WGS sequence"/>
</dbReference>
<feature type="compositionally biased region" description="Low complexity" evidence="3">
    <location>
        <begin position="464"/>
        <end position="475"/>
    </location>
</feature>
<proteinExistence type="predicted"/>
<evidence type="ECO:0000256" key="2">
    <source>
        <dbReference type="ARBA" id="ARBA00022833"/>
    </source>
</evidence>
<reference evidence="5 6" key="1">
    <citation type="submission" date="2021-06" db="EMBL/GenBank/DDBJ databases">
        <authorList>
            <person name="Palmer J.M."/>
        </authorList>
    </citation>
    <scope>NUCLEOTIDE SEQUENCE [LARGE SCALE GENOMIC DNA]</scope>
    <source>
        <strain evidence="5 6">MEX-2019</strain>
        <tissue evidence="5">Muscle</tissue>
    </source>
</reference>
<sequence>MDEINGHPGLNSEIQNQFSQRASELSMINGSDQTLAQQTQSSKEDTKFRVDDVTSDSTGTDGSLWDPDDPLATDTPPPHFHLQDLPASVPSSLSLSPVDQALTMLNRLPSTDLNSQRDSPLMETCDISLVALEMDSEEETPEPRSLLSRLFSDAGKSEDKNETRRPAPDLTCTRAQSASTCDSISKDLSVEGVRLRSYSYSYSKFCPSRSPRDNHTSEDGVLHSVSHSRSLLQALSLSKSTLSLSLLHPGKQRASSISEQSQDKREIRFRKRAQSADDEGSLELAESLQHLTLSEFLKEIEEEELEKCNIPTKAESEKYKVIRTFSFLKNRMSSTRNKNKGKGKDREAKDKQLNGHRFGTGPCLGPTLCVVCDKPASGKDLLHCSGCTAIVHKSCKESLPPCLKKLQDRYALTVVKSKTASLPQNFTVRESSPHSVIPISVSQPVLTPKERKDNVTQSCSLPGSLPNSDSLLSESSETESEALKPNSHSEELLPTPGSSASNESSFGDGMRSVRVIV</sequence>
<dbReference type="PANTHER" id="PTHR13944:SF22">
    <property type="entry name" value="RHO GUANINE NUCLEOTIDE EXCHANGE FACTOR 28"/>
    <property type="match status" value="1"/>
</dbReference>
<dbReference type="SMART" id="SM00109">
    <property type="entry name" value="C1"/>
    <property type="match status" value="1"/>
</dbReference>
<dbReference type="PROSITE" id="PS50081">
    <property type="entry name" value="ZF_DAG_PE_2"/>
    <property type="match status" value="1"/>
</dbReference>
<feature type="compositionally biased region" description="Polar residues" evidence="3">
    <location>
        <begin position="496"/>
        <end position="505"/>
    </location>
</feature>
<dbReference type="GO" id="GO:0046872">
    <property type="term" value="F:metal ion binding"/>
    <property type="evidence" value="ECO:0007669"/>
    <property type="project" value="UniProtKB-KW"/>
</dbReference>
<feature type="region of interest" description="Disordered" evidence="3">
    <location>
        <begin position="333"/>
        <end position="354"/>
    </location>
</feature>
<evidence type="ECO:0000313" key="6">
    <source>
        <dbReference type="Proteomes" id="UP001311232"/>
    </source>
</evidence>
<dbReference type="Pfam" id="PF00130">
    <property type="entry name" value="C1_1"/>
    <property type="match status" value="1"/>
</dbReference>
<comment type="caution">
    <text evidence="5">The sequence shown here is derived from an EMBL/GenBank/DDBJ whole genome shotgun (WGS) entry which is preliminary data.</text>
</comment>
<dbReference type="InterPro" id="IPR046349">
    <property type="entry name" value="C1-like_sf"/>
</dbReference>
<evidence type="ECO:0000259" key="4">
    <source>
        <dbReference type="PROSITE" id="PS50081"/>
    </source>
</evidence>
<feature type="compositionally biased region" description="Basic and acidic residues" evidence="3">
    <location>
        <begin position="342"/>
        <end position="353"/>
    </location>
</feature>
<dbReference type="InterPro" id="IPR002219">
    <property type="entry name" value="PKC_DAG/PE"/>
</dbReference>
<gene>
    <name evidence="5" type="ORF">CRENBAI_013600</name>
</gene>
<feature type="compositionally biased region" description="Basic and acidic residues" evidence="3">
    <location>
        <begin position="155"/>
        <end position="167"/>
    </location>
</feature>
<feature type="region of interest" description="Disordered" evidence="3">
    <location>
        <begin position="447"/>
        <end position="517"/>
    </location>
</feature>
<protein>
    <recommendedName>
        <fullName evidence="4">Phorbol-ester/DAG-type domain-containing protein</fullName>
    </recommendedName>
</protein>
<dbReference type="AlphaFoldDB" id="A0AAV9RY41"/>
<feature type="region of interest" description="Disordered" evidence="3">
    <location>
        <begin position="248"/>
        <end position="281"/>
    </location>
</feature>
<dbReference type="CDD" id="cd20876">
    <property type="entry name" value="C1_p190RhoGEF"/>
    <property type="match status" value="1"/>
</dbReference>